<dbReference type="SUPFAM" id="SSF51419">
    <property type="entry name" value="PLP-binding barrel"/>
    <property type="match status" value="1"/>
</dbReference>
<dbReference type="InterPro" id="IPR051466">
    <property type="entry name" value="D-amino_acid_metab_enzyme"/>
</dbReference>
<dbReference type="PANTHER" id="PTHR28004:SF2">
    <property type="entry name" value="D-SERINE DEHYDRATASE"/>
    <property type="match status" value="1"/>
</dbReference>
<evidence type="ECO:0000313" key="5">
    <source>
        <dbReference type="Proteomes" id="UP000663722"/>
    </source>
</evidence>
<dbReference type="Pfam" id="PF01168">
    <property type="entry name" value="Ala_racemase_N"/>
    <property type="match status" value="1"/>
</dbReference>
<gene>
    <name evidence="4" type="ORF">dnm_055810</name>
</gene>
<feature type="domain" description="D-serine dehydratase-like" evidence="3">
    <location>
        <begin position="258"/>
        <end position="353"/>
    </location>
</feature>
<dbReference type="Gene3D" id="3.20.20.10">
    <property type="entry name" value="Alanine racemase"/>
    <property type="match status" value="1"/>
</dbReference>
<evidence type="ECO:0000256" key="1">
    <source>
        <dbReference type="ARBA" id="ARBA00005323"/>
    </source>
</evidence>
<evidence type="ECO:0000259" key="3">
    <source>
        <dbReference type="SMART" id="SM01119"/>
    </source>
</evidence>
<keyword evidence="5" id="KW-1185">Reference proteome</keyword>
<dbReference type="Pfam" id="PF14031">
    <property type="entry name" value="D-ser_dehydrat"/>
    <property type="match status" value="1"/>
</dbReference>
<protein>
    <submittedName>
        <fullName evidence="4">Alanine racemase</fullName>
    </submittedName>
</protein>
<organism evidence="4 5">
    <name type="scientific">Desulfonema magnum</name>
    <dbReference type="NCBI Taxonomy" id="45655"/>
    <lineage>
        <taxon>Bacteria</taxon>
        <taxon>Pseudomonadati</taxon>
        <taxon>Thermodesulfobacteriota</taxon>
        <taxon>Desulfobacteria</taxon>
        <taxon>Desulfobacterales</taxon>
        <taxon>Desulfococcaceae</taxon>
        <taxon>Desulfonema</taxon>
    </lineage>
</organism>
<dbReference type="Gene3D" id="2.40.37.20">
    <property type="entry name" value="D-serine dehydratase-like domain"/>
    <property type="match status" value="1"/>
</dbReference>
<evidence type="ECO:0000313" key="4">
    <source>
        <dbReference type="EMBL" id="QTA89525.1"/>
    </source>
</evidence>
<dbReference type="InterPro" id="IPR029066">
    <property type="entry name" value="PLP-binding_barrel"/>
</dbReference>
<dbReference type="KEGG" id="dmm:dnm_055810"/>
<dbReference type="InterPro" id="IPR001608">
    <property type="entry name" value="Ala_racemase_N"/>
</dbReference>
<dbReference type="GO" id="GO:0036088">
    <property type="term" value="P:D-serine catabolic process"/>
    <property type="evidence" value="ECO:0007669"/>
    <property type="project" value="TreeGrafter"/>
</dbReference>
<dbReference type="PANTHER" id="PTHR28004">
    <property type="entry name" value="ZGC:162816-RELATED"/>
    <property type="match status" value="1"/>
</dbReference>
<evidence type="ECO:0000256" key="2">
    <source>
        <dbReference type="ARBA" id="ARBA00023239"/>
    </source>
</evidence>
<sequence length="370" mass="40993">MTKELLNLTASVPTPFLIIDEEILEKNIRRIHNYAEQHGFSVRPHVKTHKSLCIARKQMEAGAVGICTAKAEETRVMAALGDTDITVAYPAAGIVRAEILAKISQKQKVRVAADSEYVMASLADAAVRYNTILGILVMFDAGLHRCGVADPEEVVRLARYAETKDGLSYDGIQMYLGQLYGDAARDPHAFRQIRESWEPLYEALCSAGLRPETVSSGSTPSLENTHLIPHITEIRVGTAFLNDYFVLKFGHCKPEDCAARVITSVVSDVVPGQVIIDAGSKALSAKQLLRHENLEMGYIPEHPHARIFRLHEEHGWVDISRCEHPPRVGDRMSIIPVNVALCMNLYDTFYLRACDGSLQKEKVDARGCCV</sequence>
<dbReference type="InterPro" id="IPR042208">
    <property type="entry name" value="D-ser_dehydrat-like_sf"/>
</dbReference>
<dbReference type="Proteomes" id="UP000663722">
    <property type="component" value="Chromosome"/>
</dbReference>
<proteinExistence type="inferred from homology"/>
<dbReference type="EMBL" id="CP061800">
    <property type="protein sequence ID" value="QTA89525.1"/>
    <property type="molecule type" value="Genomic_DNA"/>
</dbReference>
<comment type="similarity">
    <text evidence="1">Belongs to the DSD1 family.</text>
</comment>
<keyword evidence="2" id="KW-0456">Lyase</keyword>
<dbReference type="AlphaFoldDB" id="A0A975BQ62"/>
<dbReference type="InterPro" id="IPR026956">
    <property type="entry name" value="D-ser_dehydrat-like_dom"/>
</dbReference>
<dbReference type="GO" id="GO:0008721">
    <property type="term" value="F:D-serine ammonia-lyase activity"/>
    <property type="evidence" value="ECO:0007669"/>
    <property type="project" value="TreeGrafter"/>
</dbReference>
<dbReference type="RefSeq" id="WP_207678106.1">
    <property type="nucleotide sequence ID" value="NZ_CP061800.1"/>
</dbReference>
<accession>A0A975BQ62</accession>
<reference evidence="4" key="1">
    <citation type="journal article" date="2021" name="Microb. Physiol.">
        <title>Proteogenomic Insights into the Physiology of Marine, Sulfate-Reducing, Filamentous Desulfonema limicola and Desulfonema magnum.</title>
        <authorList>
            <person name="Schnaars V."/>
            <person name="Wohlbrand L."/>
            <person name="Scheve S."/>
            <person name="Hinrichs C."/>
            <person name="Reinhardt R."/>
            <person name="Rabus R."/>
        </authorList>
    </citation>
    <scope>NUCLEOTIDE SEQUENCE</scope>
    <source>
        <strain evidence="4">4be13</strain>
    </source>
</reference>
<name>A0A975BQ62_9BACT</name>
<dbReference type="SMART" id="SM01119">
    <property type="entry name" value="D-ser_dehydrat"/>
    <property type="match status" value="1"/>
</dbReference>